<dbReference type="RefSeq" id="WP_157552085.1">
    <property type="nucleotide sequence ID" value="NZ_JABELX010000006.1"/>
</dbReference>
<dbReference type="Proteomes" id="UP000586827">
    <property type="component" value="Unassembled WGS sequence"/>
</dbReference>
<dbReference type="AlphaFoldDB" id="A0A849BYN5"/>
<dbReference type="EMBL" id="JABELX010000006">
    <property type="protein sequence ID" value="NNH71663.1"/>
    <property type="molecule type" value="Genomic_DNA"/>
</dbReference>
<name>A0A849BYN5_9NOCA</name>
<gene>
    <name evidence="2" type="ORF">HLB23_17650</name>
</gene>
<accession>A0A849BYN5</accession>
<organism evidence="2 3">
    <name type="scientific">Nocardia uniformis</name>
    <dbReference type="NCBI Taxonomy" id="53432"/>
    <lineage>
        <taxon>Bacteria</taxon>
        <taxon>Bacillati</taxon>
        <taxon>Actinomycetota</taxon>
        <taxon>Actinomycetes</taxon>
        <taxon>Mycobacteriales</taxon>
        <taxon>Nocardiaceae</taxon>
        <taxon>Nocardia</taxon>
    </lineage>
</organism>
<keyword evidence="3" id="KW-1185">Reference proteome</keyword>
<protein>
    <submittedName>
        <fullName evidence="2">Uncharacterized protein</fullName>
    </submittedName>
</protein>
<evidence type="ECO:0000256" key="1">
    <source>
        <dbReference type="SAM" id="MobiDB-lite"/>
    </source>
</evidence>
<evidence type="ECO:0000313" key="2">
    <source>
        <dbReference type="EMBL" id="NNH71663.1"/>
    </source>
</evidence>
<proteinExistence type="predicted"/>
<comment type="caution">
    <text evidence="2">The sequence shown here is derived from an EMBL/GenBank/DDBJ whole genome shotgun (WGS) entry which is preliminary data.</text>
</comment>
<sequence>MASTVTMPPPRRSGMAGELRTMATRGTADQPESAPRPEIETPPWGSGLSGWPELPYVS</sequence>
<evidence type="ECO:0000313" key="3">
    <source>
        <dbReference type="Proteomes" id="UP000586827"/>
    </source>
</evidence>
<reference evidence="2 3" key="1">
    <citation type="submission" date="2020-05" db="EMBL/GenBank/DDBJ databases">
        <title>MicrobeNet Type strains.</title>
        <authorList>
            <person name="Nicholson A.C."/>
        </authorList>
    </citation>
    <scope>NUCLEOTIDE SEQUENCE [LARGE SCALE GENOMIC DNA]</scope>
    <source>
        <strain evidence="2 3">JCM 3224</strain>
    </source>
</reference>
<feature type="region of interest" description="Disordered" evidence="1">
    <location>
        <begin position="1"/>
        <end position="58"/>
    </location>
</feature>